<comment type="caution">
    <text evidence="1">The sequence shown here is derived from an EMBL/GenBank/DDBJ whole genome shotgun (WGS) entry which is preliminary data.</text>
</comment>
<dbReference type="OrthoDB" id="2570975at2759"/>
<sequence>MLRVLSSTHPALPTAGALPRRIKARMTCSTPNKPTHMLAVYPSSSGPACASSRKITLLPAHDIILAAHCANLPVFPPTSLSSAPSSPHSGVDGAVETLDLPVLPLCIPSPETFPILSTFLYTRRRDHLLSSLVPAGLLPAKLRPAGSEAAAGQKVTAVSVLAHLHRVNAVWRNACALGTSDDKLWEVLITAWEVLLLALGKATGTQIPPL</sequence>
<dbReference type="KEGG" id="cput:CONPUDRAFT_166409"/>
<dbReference type="Proteomes" id="UP000053558">
    <property type="component" value="Unassembled WGS sequence"/>
</dbReference>
<dbReference type="GeneID" id="19205538"/>
<dbReference type="OMA" id="CIPSPET"/>
<name>A0A5M3ML37_CONPW</name>
<reference evidence="2" key="1">
    <citation type="journal article" date="2012" name="Science">
        <title>The Paleozoic origin of enzymatic lignin decomposition reconstructed from 31 fungal genomes.</title>
        <authorList>
            <person name="Floudas D."/>
            <person name="Binder M."/>
            <person name="Riley R."/>
            <person name="Barry K."/>
            <person name="Blanchette R.A."/>
            <person name="Henrissat B."/>
            <person name="Martinez A.T."/>
            <person name="Otillar R."/>
            <person name="Spatafora J.W."/>
            <person name="Yadav J.S."/>
            <person name="Aerts A."/>
            <person name="Benoit I."/>
            <person name="Boyd A."/>
            <person name="Carlson A."/>
            <person name="Copeland A."/>
            <person name="Coutinho P.M."/>
            <person name="de Vries R.P."/>
            <person name="Ferreira P."/>
            <person name="Findley K."/>
            <person name="Foster B."/>
            <person name="Gaskell J."/>
            <person name="Glotzer D."/>
            <person name="Gorecki P."/>
            <person name="Heitman J."/>
            <person name="Hesse C."/>
            <person name="Hori C."/>
            <person name="Igarashi K."/>
            <person name="Jurgens J.A."/>
            <person name="Kallen N."/>
            <person name="Kersten P."/>
            <person name="Kohler A."/>
            <person name="Kuees U."/>
            <person name="Kumar T.K.A."/>
            <person name="Kuo A."/>
            <person name="LaButti K."/>
            <person name="Larrondo L.F."/>
            <person name="Lindquist E."/>
            <person name="Ling A."/>
            <person name="Lombard V."/>
            <person name="Lucas S."/>
            <person name="Lundell T."/>
            <person name="Martin R."/>
            <person name="McLaughlin D.J."/>
            <person name="Morgenstern I."/>
            <person name="Morin E."/>
            <person name="Murat C."/>
            <person name="Nagy L.G."/>
            <person name="Nolan M."/>
            <person name="Ohm R.A."/>
            <person name="Patyshakuliyeva A."/>
            <person name="Rokas A."/>
            <person name="Ruiz-Duenas F.J."/>
            <person name="Sabat G."/>
            <person name="Salamov A."/>
            <person name="Samejima M."/>
            <person name="Schmutz J."/>
            <person name="Slot J.C."/>
            <person name="St John F."/>
            <person name="Stenlid J."/>
            <person name="Sun H."/>
            <person name="Sun S."/>
            <person name="Syed K."/>
            <person name="Tsang A."/>
            <person name="Wiebenga A."/>
            <person name="Young D."/>
            <person name="Pisabarro A."/>
            <person name="Eastwood D.C."/>
            <person name="Martin F."/>
            <person name="Cullen D."/>
            <person name="Grigoriev I.V."/>
            <person name="Hibbett D.S."/>
        </authorList>
    </citation>
    <scope>NUCLEOTIDE SEQUENCE [LARGE SCALE GENOMIC DNA]</scope>
    <source>
        <strain evidence="2">RWD-64-598 SS2</strain>
    </source>
</reference>
<gene>
    <name evidence="1" type="ORF">CONPUDRAFT_166409</name>
</gene>
<dbReference type="EMBL" id="JH711580">
    <property type="protein sequence ID" value="EIW79680.1"/>
    <property type="molecule type" value="Genomic_DNA"/>
</dbReference>
<dbReference type="RefSeq" id="XP_007770052.1">
    <property type="nucleotide sequence ID" value="XM_007771862.1"/>
</dbReference>
<keyword evidence="2" id="KW-1185">Reference proteome</keyword>
<protein>
    <submittedName>
        <fullName evidence="1">Uncharacterized protein</fullName>
    </submittedName>
</protein>
<dbReference type="AlphaFoldDB" id="A0A5M3ML37"/>
<organism evidence="1 2">
    <name type="scientific">Coniophora puteana (strain RWD-64-598)</name>
    <name type="common">Brown rot fungus</name>
    <dbReference type="NCBI Taxonomy" id="741705"/>
    <lineage>
        <taxon>Eukaryota</taxon>
        <taxon>Fungi</taxon>
        <taxon>Dikarya</taxon>
        <taxon>Basidiomycota</taxon>
        <taxon>Agaricomycotina</taxon>
        <taxon>Agaricomycetes</taxon>
        <taxon>Agaricomycetidae</taxon>
        <taxon>Boletales</taxon>
        <taxon>Coniophorineae</taxon>
        <taxon>Coniophoraceae</taxon>
        <taxon>Coniophora</taxon>
    </lineage>
</organism>
<evidence type="ECO:0000313" key="1">
    <source>
        <dbReference type="EMBL" id="EIW79680.1"/>
    </source>
</evidence>
<accession>A0A5M3ML37</accession>
<evidence type="ECO:0000313" key="2">
    <source>
        <dbReference type="Proteomes" id="UP000053558"/>
    </source>
</evidence>
<proteinExistence type="predicted"/>